<keyword evidence="1" id="KW-1133">Transmembrane helix</keyword>
<keyword evidence="1" id="KW-0472">Membrane</keyword>
<organism evidence="2 3">
    <name type="scientific">Enterobacter cloacae S611</name>
    <dbReference type="NCBI Taxonomy" id="1399146"/>
    <lineage>
        <taxon>Bacteria</taxon>
        <taxon>Pseudomonadati</taxon>
        <taxon>Pseudomonadota</taxon>
        <taxon>Gammaproteobacteria</taxon>
        <taxon>Enterobacterales</taxon>
        <taxon>Enterobacteriaceae</taxon>
        <taxon>Enterobacter</taxon>
        <taxon>Enterobacter cloacae complex</taxon>
    </lineage>
</organism>
<keyword evidence="1" id="KW-0812">Transmembrane</keyword>
<name>A0ABN0Q7D8_ENTCL</name>
<reference evidence="2 3" key="1">
    <citation type="journal article" date="2014" name="Genome Announc.">
        <title>Draft Genome Sequence of Enterobacter cloacae Strain S611.</title>
        <authorList>
            <person name="Wang D."/>
            <person name="Han C.S."/>
            <person name="Dichosa A.E."/>
            <person name="Gleasner C.D."/>
            <person name="Johnson S.L."/>
            <person name="Daligault H.E."/>
            <person name="Davenport K.W."/>
            <person name="Li P.E."/>
            <person name="Pierson E.A."/>
            <person name="Pierson L.S.III."/>
        </authorList>
    </citation>
    <scope>NUCLEOTIDE SEQUENCE [LARGE SCALE GENOMIC DNA]</scope>
    <source>
        <strain evidence="2 3">S611</strain>
    </source>
</reference>
<proteinExistence type="predicted"/>
<evidence type="ECO:0000313" key="2">
    <source>
        <dbReference type="EMBL" id="ESS57897.1"/>
    </source>
</evidence>
<keyword evidence="3" id="KW-1185">Reference proteome</keyword>
<evidence type="ECO:0000313" key="3">
    <source>
        <dbReference type="Proteomes" id="UP000017834"/>
    </source>
</evidence>
<gene>
    <name evidence="2" type="ORF">EDP2_1479</name>
</gene>
<dbReference type="EMBL" id="AXOM01000046">
    <property type="protein sequence ID" value="ESS57897.1"/>
    <property type="molecule type" value="Genomic_DNA"/>
</dbReference>
<evidence type="ECO:0000256" key="1">
    <source>
        <dbReference type="SAM" id="Phobius"/>
    </source>
</evidence>
<accession>A0ABN0Q7D8</accession>
<feature type="transmembrane region" description="Helical" evidence="1">
    <location>
        <begin position="39"/>
        <end position="62"/>
    </location>
</feature>
<comment type="caution">
    <text evidence="2">The sequence shown here is derived from an EMBL/GenBank/DDBJ whole genome shotgun (WGS) entry which is preliminary data.</text>
</comment>
<dbReference type="Proteomes" id="UP000017834">
    <property type="component" value="Unassembled WGS sequence"/>
</dbReference>
<sequence>MNLAPVKIDMLLVVLDTHFDVNPPAKTGYVEAQIIAPRFSLICCLISVIATFLLFVFIRLFVRKSEGKAQRINNPFRQDVKENGG</sequence>
<protein>
    <submittedName>
        <fullName evidence="2">Uncharacterized protein</fullName>
    </submittedName>
</protein>